<dbReference type="KEGG" id="mhe:MHC_04125"/>
<reference evidence="1 2" key="1">
    <citation type="journal article" date="2012" name="J. Bacteriol.">
        <title>Complete genome sequence of Mycoplasma haemocanis strain Illinois.</title>
        <authorList>
            <person name="do Nascimento N.C."/>
            <person name="Guimaraes A.M."/>
            <person name="Santos A.P."/>
            <person name="Sanmiguel P.J."/>
            <person name="Messick J.B."/>
        </authorList>
    </citation>
    <scope>NUCLEOTIDE SEQUENCE [LARGE SCALE GENOMIC DNA]</scope>
    <source>
        <strain evidence="1 2">Illinois</strain>
    </source>
</reference>
<dbReference type="HOGENOM" id="CLU_147349_0_0_14"/>
<keyword evidence="2" id="KW-1185">Reference proteome</keyword>
<dbReference type="AlphaFoldDB" id="H6N7Q9"/>
<evidence type="ECO:0000313" key="1">
    <source>
        <dbReference type="EMBL" id="AEW45681.1"/>
    </source>
</evidence>
<accession>H6N7Q9</accession>
<sequence>MNIKLLLPPLAGGLGITIYAFSGSNENRYRTKISVYKNTFDKVKEHRKGKSGGLYLVDPNNKEWWMKRAKEMKKFYKGDWQDFRDKCFEAVKSKEAEWDTILGRSGDYFGAAYAVPSSFDFVALCVEKEEDVD</sequence>
<gene>
    <name evidence="1" type="ordered locus">MHC_04125</name>
</gene>
<proteinExistence type="predicted"/>
<dbReference type="Proteomes" id="UP000009135">
    <property type="component" value="Chromosome"/>
</dbReference>
<dbReference type="STRING" id="1111676.MHC_04125"/>
<name>H6N7Q9_MYCHN</name>
<dbReference type="EMBL" id="CP003199">
    <property type="protein sequence ID" value="AEW45681.1"/>
    <property type="molecule type" value="Genomic_DNA"/>
</dbReference>
<organism evidence="1 2">
    <name type="scientific">Mycoplasma haemocanis (strain Illinois)</name>
    <dbReference type="NCBI Taxonomy" id="1111676"/>
    <lineage>
        <taxon>Bacteria</taxon>
        <taxon>Bacillati</taxon>
        <taxon>Mycoplasmatota</taxon>
        <taxon>Mollicutes</taxon>
        <taxon>Mycoplasmataceae</taxon>
        <taxon>Mycoplasma</taxon>
    </lineage>
</organism>
<evidence type="ECO:0000313" key="2">
    <source>
        <dbReference type="Proteomes" id="UP000009135"/>
    </source>
</evidence>
<protein>
    <submittedName>
        <fullName evidence="1">Uncharacterized protein</fullName>
    </submittedName>
</protein>